<dbReference type="InterPro" id="IPR050769">
    <property type="entry name" value="NAT_camello-type"/>
</dbReference>
<dbReference type="InterPro" id="IPR016181">
    <property type="entry name" value="Acyl_CoA_acyltransferase"/>
</dbReference>
<dbReference type="Gene3D" id="3.40.630.30">
    <property type="match status" value="1"/>
</dbReference>
<evidence type="ECO:0000256" key="1">
    <source>
        <dbReference type="ARBA" id="ARBA00022679"/>
    </source>
</evidence>
<keyword evidence="1" id="KW-0808">Transferase</keyword>
<evidence type="ECO:0000313" key="3">
    <source>
        <dbReference type="EMBL" id="BCY29701.1"/>
    </source>
</evidence>
<dbReference type="PANTHER" id="PTHR13947:SF37">
    <property type="entry name" value="LD18367P"/>
    <property type="match status" value="1"/>
</dbReference>
<accession>A0ABM7S7S2</accession>
<dbReference type="EMBL" id="AP024749">
    <property type="protein sequence ID" value="BCY29701.1"/>
    <property type="molecule type" value="Genomic_DNA"/>
</dbReference>
<dbReference type="SUPFAM" id="SSF55729">
    <property type="entry name" value="Acyl-CoA N-acyltransferases (Nat)"/>
    <property type="match status" value="1"/>
</dbReference>
<keyword evidence="4" id="KW-1185">Reference proteome</keyword>
<dbReference type="RefSeq" id="WP_221258767.1">
    <property type="nucleotide sequence ID" value="NZ_AP024749.1"/>
</dbReference>
<dbReference type="CDD" id="cd04301">
    <property type="entry name" value="NAT_SF"/>
    <property type="match status" value="1"/>
</dbReference>
<dbReference type="Proteomes" id="UP000825258">
    <property type="component" value="Chromosome"/>
</dbReference>
<organism evidence="3 4">
    <name type="scientific">Flavobacterium okayamense</name>
    <dbReference type="NCBI Taxonomy" id="2830782"/>
    <lineage>
        <taxon>Bacteria</taxon>
        <taxon>Pseudomonadati</taxon>
        <taxon>Bacteroidota</taxon>
        <taxon>Flavobacteriia</taxon>
        <taxon>Flavobacteriales</taxon>
        <taxon>Flavobacteriaceae</taxon>
        <taxon>Flavobacterium</taxon>
    </lineage>
</organism>
<feature type="domain" description="N-acetyltransferase" evidence="2">
    <location>
        <begin position="1"/>
        <end position="158"/>
    </location>
</feature>
<dbReference type="PROSITE" id="PS51186">
    <property type="entry name" value="GNAT"/>
    <property type="match status" value="1"/>
</dbReference>
<reference evidence="3 4" key="1">
    <citation type="submission" date="2021-06" db="EMBL/GenBank/DDBJ databases">
        <title>Whole genome sequences of Flavobacterium sp. KK2020170 and assembly.</title>
        <authorList>
            <person name="Kitahara K."/>
            <person name="Miyoshi S."/>
            <person name="Uesaka K."/>
        </authorList>
    </citation>
    <scope>NUCLEOTIDE SEQUENCE [LARGE SCALE GENOMIC DNA]</scope>
    <source>
        <strain evidence="3 4">KK2020170</strain>
    </source>
</reference>
<dbReference type="InterPro" id="IPR000182">
    <property type="entry name" value="GNAT_dom"/>
</dbReference>
<dbReference type="Pfam" id="PF00583">
    <property type="entry name" value="Acetyltransf_1"/>
    <property type="match status" value="1"/>
</dbReference>
<evidence type="ECO:0000259" key="2">
    <source>
        <dbReference type="PROSITE" id="PS51186"/>
    </source>
</evidence>
<sequence length="158" mass="17884">MILRKIQPQDNEGIAKVIRDIFDELNAPKEGTAYADPILDQLFEVYQKPKSIYFVIENEGKVIGGGGLAPLENATDEFCELQKMYFSPQARGLGLGKEIIERSLAFAKEQGFTKCYLETLPYMQNARKLYEKMGFQYLDGPIGCTGHTSCDVWMIKEL</sequence>
<protein>
    <submittedName>
        <fullName evidence="3">N-acetyltransferase</fullName>
    </submittedName>
</protein>
<proteinExistence type="predicted"/>
<evidence type="ECO:0000313" key="4">
    <source>
        <dbReference type="Proteomes" id="UP000825258"/>
    </source>
</evidence>
<name>A0ABM7S7S2_9FLAO</name>
<gene>
    <name evidence="3" type="primary">yjgM</name>
    <name evidence="3" type="ORF">KK2020170_25690</name>
</gene>
<dbReference type="PANTHER" id="PTHR13947">
    <property type="entry name" value="GNAT FAMILY N-ACETYLTRANSFERASE"/>
    <property type="match status" value="1"/>
</dbReference>